<feature type="compositionally biased region" description="Low complexity" evidence="5">
    <location>
        <begin position="312"/>
        <end position="328"/>
    </location>
</feature>
<evidence type="ECO:0000256" key="2">
    <source>
        <dbReference type="ARBA" id="ARBA00023015"/>
    </source>
</evidence>
<dbReference type="Proteomes" id="UP000320225">
    <property type="component" value="Unassembled WGS sequence"/>
</dbReference>
<dbReference type="PANTHER" id="PTHR30118:SF15">
    <property type="entry name" value="TRANSCRIPTIONAL REGULATORY PROTEIN"/>
    <property type="match status" value="1"/>
</dbReference>
<dbReference type="PROSITE" id="PS50931">
    <property type="entry name" value="HTH_LYSR"/>
    <property type="match status" value="1"/>
</dbReference>
<dbReference type="PANTHER" id="PTHR30118">
    <property type="entry name" value="HTH-TYPE TRANSCRIPTIONAL REGULATOR LEUO-RELATED"/>
    <property type="match status" value="1"/>
</dbReference>
<proteinExistence type="inferred from homology"/>
<dbReference type="InterPro" id="IPR036390">
    <property type="entry name" value="WH_DNA-bd_sf"/>
</dbReference>
<protein>
    <submittedName>
        <fullName evidence="7">HTH-type transcriptional regulator SyrM 1</fullName>
    </submittedName>
</protein>
<dbReference type="RefSeq" id="WP_143894081.1">
    <property type="nucleotide sequence ID" value="NZ_VJND01000004.1"/>
</dbReference>
<feature type="domain" description="HTH lysR-type" evidence="6">
    <location>
        <begin position="10"/>
        <end position="67"/>
    </location>
</feature>
<evidence type="ECO:0000259" key="6">
    <source>
        <dbReference type="PROSITE" id="PS50931"/>
    </source>
</evidence>
<dbReference type="SUPFAM" id="SSF46785">
    <property type="entry name" value="Winged helix' DNA-binding domain"/>
    <property type="match status" value="1"/>
</dbReference>
<dbReference type="GO" id="GO:0003677">
    <property type="term" value="F:DNA binding"/>
    <property type="evidence" value="ECO:0007669"/>
    <property type="project" value="UniProtKB-KW"/>
</dbReference>
<sequence>MSRGVPWDSIDLHLIRVLHTVLTERSVTRAAVRLGMHQPAVSAALRRLRRLTGDALLVRGGAGLVPTAVAQRMLAPAAEILRQADTMLAAARAFDPARSEHTFTVAASDYLDPWFLPRLVARVKAEAPHCRVELQPLGGAPDYRQRLATGEVDVVIGNWPEVPGELHQGRLFGDEVVCLVARHHPALRRGWTLQDWLDAEHVAPTPPVPGALGVIDEHLARRGLRRNIVVRCPHFGLIPAMVADSLLVLTTGRQYCERFLPQLPLAMLPPPLEFPRLKYYQLWHDRTHHAPAAQWLRERIRDVAAGLAASKAGTATTATLPSAPSPQTGCLRPRRARPPEPHDEPSDSPTRAA</sequence>
<evidence type="ECO:0000256" key="1">
    <source>
        <dbReference type="ARBA" id="ARBA00009437"/>
    </source>
</evidence>
<dbReference type="InterPro" id="IPR036388">
    <property type="entry name" value="WH-like_DNA-bd_sf"/>
</dbReference>
<dbReference type="Pfam" id="PF03466">
    <property type="entry name" value="LysR_substrate"/>
    <property type="match status" value="1"/>
</dbReference>
<dbReference type="InterPro" id="IPR005119">
    <property type="entry name" value="LysR_subst-bd"/>
</dbReference>
<dbReference type="OrthoDB" id="8924032at2"/>
<reference evidence="7 8" key="1">
    <citation type="submission" date="2019-07" db="EMBL/GenBank/DDBJ databases">
        <title>Tepidimonas sediminis YIM 72259 draft genome.</title>
        <authorList>
            <person name="Da Costa M.S."/>
            <person name="Froufe H.J.C."/>
            <person name="Egas C."/>
            <person name="Albuquerque L."/>
        </authorList>
    </citation>
    <scope>NUCLEOTIDE SEQUENCE [LARGE SCALE GENOMIC DNA]</scope>
    <source>
        <strain evidence="7 8">YIM 72259</strain>
    </source>
</reference>
<dbReference type="GO" id="GO:0003700">
    <property type="term" value="F:DNA-binding transcription factor activity"/>
    <property type="evidence" value="ECO:0007669"/>
    <property type="project" value="InterPro"/>
</dbReference>
<dbReference type="SUPFAM" id="SSF53850">
    <property type="entry name" value="Periplasmic binding protein-like II"/>
    <property type="match status" value="1"/>
</dbReference>
<evidence type="ECO:0000256" key="5">
    <source>
        <dbReference type="SAM" id="MobiDB-lite"/>
    </source>
</evidence>
<feature type="region of interest" description="Disordered" evidence="5">
    <location>
        <begin position="312"/>
        <end position="353"/>
    </location>
</feature>
<keyword evidence="3" id="KW-0238">DNA-binding</keyword>
<comment type="caution">
    <text evidence="7">The sequence shown here is derived from an EMBL/GenBank/DDBJ whole genome shotgun (WGS) entry which is preliminary data.</text>
</comment>
<dbReference type="InterPro" id="IPR000847">
    <property type="entry name" value="LysR_HTH_N"/>
</dbReference>
<keyword evidence="8" id="KW-1185">Reference proteome</keyword>
<evidence type="ECO:0000313" key="7">
    <source>
        <dbReference type="EMBL" id="TSE26100.1"/>
    </source>
</evidence>
<dbReference type="InterPro" id="IPR050389">
    <property type="entry name" value="LysR-type_TF"/>
</dbReference>
<dbReference type="Gene3D" id="1.10.10.10">
    <property type="entry name" value="Winged helix-like DNA-binding domain superfamily/Winged helix DNA-binding domain"/>
    <property type="match status" value="1"/>
</dbReference>
<evidence type="ECO:0000256" key="4">
    <source>
        <dbReference type="ARBA" id="ARBA00023163"/>
    </source>
</evidence>
<comment type="similarity">
    <text evidence="1">Belongs to the LysR transcriptional regulatory family.</text>
</comment>
<dbReference type="AlphaFoldDB" id="A0A554WR93"/>
<dbReference type="EMBL" id="VJND01000004">
    <property type="protein sequence ID" value="TSE26100.1"/>
    <property type="molecule type" value="Genomic_DNA"/>
</dbReference>
<name>A0A554WR93_9BURK</name>
<keyword evidence="2" id="KW-0805">Transcription regulation</keyword>
<evidence type="ECO:0000256" key="3">
    <source>
        <dbReference type="ARBA" id="ARBA00023125"/>
    </source>
</evidence>
<accession>A0A554WR93</accession>
<gene>
    <name evidence="7" type="primary">syrM1</name>
    <name evidence="7" type="ORF">Tsedi_00913</name>
</gene>
<dbReference type="PRINTS" id="PR00039">
    <property type="entry name" value="HTHLYSR"/>
</dbReference>
<evidence type="ECO:0000313" key="8">
    <source>
        <dbReference type="Proteomes" id="UP000320225"/>
    </source>
</evidence>
<organism evidence="7 8">
    <name type="scientific">Tepidimonas sediminis</name>
    <dbReference type="NCBI Taxonomy" id="2588941"/>
    <lineage>
        <taxon>Bacteria</taxon>
        <taxon>Pseudomonadati</taxon>
        <taxon>Pseudomonadota</taxon>
        <taxon>Betaproteobacteria</taxon>
        <taxon>Burkholderiales</taxon>
        <taxon>Tepidimonas</taxon>
    </lineage>
</organism>
<dbReference type="Pfam" id="PF00126">
    <property type="entry name" value="HTH_1"/>
    <property type="match status" value="1"/>
</dbReference>
<keyword evidence="4" id="KW-0804">Transcription</keyword>
<dbReference type="Gene3D" id="3.40.190.10">
    <property type="entry name" value="Periplasmic binding protein-like II"/>
    <property type="match status" value="2"/>
</dbReference>